<feature type="transmembrane region" description="Helical" evidence="7">
    <location>
        <begin position="411"/>
        <end position="430"/>
    </location>
</feature>
<evidence type="ECO:0000256" key="6">
    <source>
        <dbReference type="ARBA" id="ARBA00023136"/>
    </source>
</evidence>
<feature type="transmembrane region" description="Helical" evidence="7">
    <location>
        <begin position="264"/>
        <end position="285"/>
    </location>
</feature>
<evidence type="ECO:0000256" key="3">
    <source>
        <dbReference type="ARBA" id="ARBA00022475"/>
    </source>
</evidence>
<gene>
    <name evidence="8" type="ORF">LIZ65_07000</name>
</gene>
<feature type="transmembrane region" description="Helical" evidence="7">
    <location>
        <begin position="229"/>
        <end position="258"/>
    </location>
</feature>
<evidence type="ECO:0000313" key="8">
    <source>
        <dbReference type="EMBL" id="MCB7387034.1"/>
    </source>
</evidence>
<dbReference type="EMBL" id="JAJCIS010000003">
    <property type="protein sequence ID" value="MCB7387034.1"/>
    <property type="molecule type" value="Genomic_DNA"/>
</dbReference>
<feature type="transmembrane region" description="Helical" evidence="7">
    <location>
        <begin position="186"/>
        <end position="208"/>
    </location>
</feature>
<keyword evidence="2" id="KW-0813">Transport</keyword>
<dbReference type="NCBIfam" id="TIGR00797">
    <property type="entry name" value="matE"/>
    <property type="match status" value="1"/>
</dbReference>
<evidence type="ECO:0000256" key="1">
    <source>
        <dbReference type="ARBA" id="ARBA00004651"/>
    </source>
</evidence>
<dbReference type="PIRSF" id="PIRSF006603">
    <property type="entry name" value="DinF"/>
    <property type="match status" value="1"/>
</dbReference>
<evidence type="ECO:0000256" key="4">
    <source>
        <dbReference type="ARBA" id="ARBA00022692"/>
    </source>
</evidence>
<keyword evidence="4 7" id="KW-0812">Transmembrane</keyword>
<dbReference type="InterPro" id="IPR048279">
    <property type="entry name" value="MdtK-like"/>
</dbReference>
<dbReference type="PANTHER" id="PTHR43823">
    <property type="entry name" value="SPORULATION PROTEIN YKVU"/>
    <property type="match status" value="1"/>
</dbReference>
<comment type="subcellular location">
    <subcellularLocation>
        <location evidence="1">Cell membrane</location>
        <topology evidence="1">Multi-pass membrane protein</topology>
    </subcellularLocation>
</comment>
<evidence type="ECO:0000256" key="7">
    <source>
        <dbReference type="SAM" id="Phobius"/>
    </source>
</evidence>
<keyword evidence="9" id="KW-1185">Reference proteome</keyword>
<dbReference type="InterPro" id="IPR002528">
    <property type="entry name" value="MATE_fam"/>
</dbReference>
<evidence type="ECO:0000256" key="5">
    <source>
        <dbReference type="ARBA" id="ARBA00022989"/>
    </source>
</evidence>
<name>A0ABS8DFQ3_9FIRM</name>
<proteinExistence type="predicted"/>
<dbReference type="Pfam" id="PF01554">
    <property type="entry name" value="MatE"/>
    <property type="match status" value="2"/>
</dbReference>
<keyword evidence="3" id="KW-1003">Cell membrane</keyword>
<keyword evidence="5 7" id="KW-1133">Transmembrane helix</keyword>
<evidence type="ECO:0000256" key="2">
    <source>
        <dbReference type="ARBA" id="ARBA00022448"/>
    </source>
</evidence>
<keyword evidence="6 7" id="KW-0472">Membrane</keyword>
<feature type="transmembrane region" description="Helical" evidence="7">
    <location>
        <begin position="12"/>
        <end position="30"/>
    </location>
</feature>
<feature type="transmembrane region" description="Helical" evidence="7">
    <location>
        <begin position="50"/>
        <end position="70"/>
    </location>
</feature>
<reference evidence="8 9" key="1">
    <citation type="submission" date="2021-10" db="EMBL/GenBank/DDBJ databases">
        <title>Collection of gut derived symbiotic bacterial strains cultured from healthy donors.</title>
        <authorList>
            <person name="Lin H."/>
            <person name="Littmann E."/>
            <person name="Kohout C."/>
            <person name="Pamer E.G."/>
        </authorList>
    </citation>
    <scope>NUCLEOTIDE SEQUENCE [LARGE SCALE GENOMIC DNA]</scope>
    <source>
        <strain evidence="8 9">DFI.1.165</strain>
    </source>
</reference>
<feature type="transmembrane region" description="Helical" evidence="7">
    <location>
        <begin position="91"/>
        <end position="110"/>
    </location>
</feature>
<dbReference type="InterPro" id="IPR051327">
    <property type="entry name" value="MATE_MepA_subfamily"/>
</dbReference>
<dbReference type="PANTHER" id="PTHR43823:SF3">
    <property type="entry name" value="MULTIDRUG EXPORT PROTEIN MEPA"/>
    <property type="match status" value="1"/>
</dbReference>
<dbReference type="Proteomes" id="UP001299546">
    <property type="component" value="Unassembled WGS sequence"/>
</dbReference>
<protein>
    <submittedName>
        <fullName evidence="8">MATE family efflux transporter</fullName>
    </submittedName>
</protein>
<feature type="transmembrane region" description="Helical" evidence="7">
    <location>
        <begin position="163"/>
        <end position="180"/>
    </location>
</feature>
<dbReference type="PROSITE" id="PS51257">
    <property type="entry name" value="PROKAR_LIPOPROTEIN"/>
    <property type="match status" value="1"/>
</dbReference>
<feature type="transmembrane region" description="Helical" evidence="7">
    <location>
        <begin position="386"/>
        <end position="405"/>
    </location>
</feature>
<organism evidence="8 9">
    <name type="scientific">Bariatricus massiliensis</name>
    <dbReference type="NCBI Taxonomy" id="1745713"/>
    <lineage>
        <taxon>Bacteria</taxon>
        <taxon>Bacillati</taxon>
        <taxon>Bacillota</taxon>
        <taxon>Clostridia</taxon>
        <taxon>Lachnospirales</taxon>
        <taxon>Lachnospiraceae</taxon>
        <taxon>Bariatricus</taxon>
    </lineage>
</organism>
<feature type="transmembrane region" description="Helical" evidence="7">
    <location>
        <begin position="306"/>
        <end position="330"/>
    </location>
</feature>
<accession>A0ABS8DFQ3</accession>
<comment type="caution">
    <text evidence="8">The sequence shown here is derived from an EMBL/GenBank/DDBJ whole genome shotgun (WGS) entry which is preliminary data.</text>
</comment>
<sequence>MNKKHYRKEFAKYTTLNVLGMLGLSCYILADTFFISNGLGADGLTALNLAIPVYSFVHGSGLMLGMGGATKYSIYKSQKKQNNMNLAFTNTLYMYGILALIFVLAGIFLSRQITTLVGADDAVFAMTHTYLKVILLFAPAFMLNDIFICFVRNDGSPRLAMTAMLAGSLSNIVLDYIFIFPLKMGIFGAVFATSLAPLISMGILSSYGRRKENQFHFIKTKPALAAGRSILSLGVPALITEVSSGIVIIVFNIIILGLLGNVGVAAYGIIANLSLVVISIYTGISQGIQPLLSRAHGTRDTANIKNLLRCAITTAAVLSCVFYLLINFFADPIAAVFNKEHNAQLQEIAISGLKLYFTAIPFAGFNIILSVYFTSTETPIPAHIISLLRGLFIIIPAAFLLAGLWGITGVWLAFPVTELLAAGLGWIIYLRHNRTLP</sequence>
<evidence type="ECO:0000313" key="9">
    <source>
        <dbReference type="Proteomes" id="UP001299546"/>
    </source>
</evidence>
<feature type="transmembrane region" description="Helical" evidence="7">
    <location>
        <begin position="130"/>
        <end position="151"/>
    </location>
</feature>
<dbReference type="RefSeq" id="WP_066733568.1">
    <property type="nucleotide sequence ID" value="NZ_JAJCIQ010000003.1"/>
</dbReference>
<feature type="transmembrane region" description="Helical" evidence="7">
    <location>
        <begin position="355"/>
        <end position="374"/>
    </location>
</feature>